<evidence type="ECO:0000256" key="1">
    <source>
        <dbReference type="SAM" id="Coils"/>
    </source>
</evidence>
<dbReference type="InParanoid" id="A0A024GCB5"/>
<sequence>MMKRVGGGYILRKAPTAPLPASSSQQIRTARRNNRNTATPARPVTRTSQQEAKEKNLERLLKDTTAKFQQAAEEVRQLKRRNEDLSSALVNTTKNYDDAMKYIGSAHSTIKDLQLRLDANVLRNLKNEIKMNEATQANKEESEKVEQLMRELEEAKNDMAQIRRRVEANKTCLGNACNLDNGEGEMDTKYDLDPTKSMMMTPMKEFRTCAVKEDHKEYQSDEESASPKPLGSRSAIKECKYSMDYDESEPKTEETVNTDKHTFESLEIGVKDTAESVKEKKTKNIVSMENCIYSPDYDYDEAETRDKAGSKHHTFDVLECGAKECTTCVEEEESKYLILDEESFLTELLELSIPMDTRIYRPDLDVSEAVANDQLYSNKYMLDVSISRMNELRMRVKEDELKAFELEEVLMMSELLISSDVFENTIGTLRSQKNRWK</sequence>
<feature type="region of interest" description="Disordered" evidence="2">
    <location>
        <begin position="213"/>
        <end position="233"/>
    </location>
</feature>
<feature type="coiled-coil region" evidence="1">
    <location>
        <begin position="122"/>
        <end position="169"/>
    </location>
</feature>
<comment type="caution">
    <text evidence="3">The sequence shown here is derived from an EMBL/GenBank/DDBJ whole genome shotgun (WGS) entry which is preliminary data.</text>
</comment>
<keyword evidence="1" id="KW-0175">Coiled coil</keyword>
<evidence type="ECO:0000313" key="4">
    <source>
        <dbReference type="Proteomes" id="UP000053237"/>
    </source>
</evidence>
<feature type="coiled-coil region" evidence="1">
    <location>
        <begin position="54"/>
        <end position="95"/>
    </location>
</feature>
<reference evidence="3 4" key="1">
    <citation type="submission" date="2012-05" db="EMBL/GenBank/DDBJ databases">
        <title>Recombination and specialization in a pathogen metapopulation.</title>
        <authorList>
            <person name="Gardiner A."/>
            <person name="Kemen E."/>
            <person name="Schultz-Larsen T."/>
            <person name="MacLean D."/>
            <person name="Van Oosterhout C."/>
            <person name="Jones J.D.G."/>
        </authorList>
    </citation>
    <scope>NUCLEOTIDE SEQUENCE [LARGE SCALE GENOMIC DNA]</scope>
    <source>
        <strain evidence="3 4">Ac Nc2</strain>
    </source>
</reference>
<evidence type="ECO:0000256" key="2">
    <source>
        <dbReference type="SAM" id="MobiDB-lite"/>
    </source>
</evidence>
<name>A0A024GCB5_9STRA</name>
<organism evidence="3 4">
    <name type="scientific">Albugo candida</name>
    <dbReference type="NCBI Taxonomy" id="65357"/>
    <lineage>
        <taxon>Eukaryota</taxon>
        <taxon>Sar</taxon>
        <taxon>Stramenopiles</taxon>
        <taxon>Oomycota</taxon>
        <taxon>Peronosporomycetes</taxon>
        <taxon>Albuginales</taxon>
        <taxon>Albuginaceae</taxon>
        <taxon>Albugo</taxon>
    </lineage>
</organism>
<dbReference type="AlphaFoldDB" id="A0A024GCB5"/>
<proteinExistence type="predicted"/>
<keyword evidence="4" id="KW-1185">Reference proteome</keyword>
<gene>
    <name evidence="3" type="ORF">BN9_051890</name>
</gene>
<feature type="region of interest" description="Disordered" evidence="2">
    <location>
        <begin position="1"/>
        <end position="53"/>
    </location>
</feature>
<dbReference type="Proteomes" id="UP000053237">
    <property type="component" value="Unassembled WGS sequence"/>
</dbReference>
<accession>A0A024GCB5</accession>
<evidence type="ECO:0000313" key="3">
    <source>
        <dbReference type="EMBL" id="CCI44380.1"/>
    </source>
</evidence>
<protein>
    <submittedName>
        <fullName evidence="3">Uncharacterized protein</fullName>
    </submittedName>
</protein>
<dbReference type="EMBL" id="CAIX01000069">
    <property type="protein sequence ID" value="CCI44380.1"/>
    <property type="molecule type" value="Genomic_DNA"/>
</dbReference>